<protein>
    <submittedName>
        <fullName evidence="1">DNA-binding IscR family transcriptional regulator</fullName>
    </submittedName>
</protein>
<keyword evidence="1" id="KW-0238">DNA-binding</keyword>
<dbReference type="InterPro" id="IPR000944">
    <property type="entry name" value="Tscrpt_reg_Rrf2"/>
</dbReference>
<gene>
    <name evidence="1" type="ORF">EV142_11295</name>
</gene>
<dbReference type="PANTHER" id="PTHR33221:SF15">
    <property type="entry name" value="HTH-TYPE TRANSCRIPTIONAL REGULATOR YWGB-RELATED"/>
    <property type="match status" value="1"/>
</dbReference>
<dbReference type="PROSITE" id="PS51197">
    <property type="entry name" value="HTH_RRF2_2"/>
    <property type="match status" value="1"/>
</dbReference>
<dbReference type="RefSeq" id="WP_238698783.1">
    <property type="nucleotide sequence ID" value="NZ_JBDSHJ010000006.1"/>
</dbReference>
<sequence>MDKTLYICNIFYYSMISGKFAITIHILTLLTKFPNDFLSSEFIAGSMNLNPVLVRKEIANLKAHHIVESKEGKNGGTKLLKEASDITLKEIFELTFDNINLGYAKNQPNPDCPVGKKVNQNLSELYADINEKVGLQLKKITLEDFSSQF</sequence>
<comment type="caution">
    <text evidence="1">The sequence shown here is derived from an EMBL/GenBank/DDBJ whole genome shotgun (WGS) entry which is preliminary data.</text>
</comment>
<organism evidence="1 2">
    <name type="scientific">Flavobacterium circumlabens</name>
    <dbReference type="NCBI Taxonomy" id="2133765"/>
    <lineage>
        <taxon>Bacteria</taxon>
        <taxon>Pseudomonadati</taxon>
        <taxon>Bacteroidota</taxon>
        <taxon>Flavobacteriia</taxon>
        <taxon>Flavobacteriales</taxon>
        <taxon>Flavobacteriaceae</taxon>
        <taxon>Flavobacterium</taxon>
    </lineage>
</organism>
<proteinExistence type="predicted"/>
<dbReference type="Proteomes" id="UP000295270">
    <property type="component" value="Unassembled WGS sequence"/>
</dbReference>
<keyword evidence="2" id="KW-1185">Reference proteome</keyword>
<name>A0ABY2AST5_9FLAO</name>
<dbReference type="InterPro" id="IPR036388">
    <property type="entry name" value="WH-like_DNA-bd_sf"/>
</dbReference>
<reference evidence="1 2" key="1">
    <citation type="journal article" date="2015" name="Stand. Genomic Sci.">
        <title>Genomic Encyclopedia of Bacterial and Archaeal Type Strains, Phase III: the genomes of soil and plant-associated and newly described type strains.</title>
        <authorList>
            <person name="Whitman W.B."/>
            <person name="Woyke T."/>
            <person name="Klenk H.P."/>
            <person name="Zhou Y."/>
            <person name="Lilburn T.G."/>
            <person name="Beck B.J."/>
            <person name="De Vos P."/>
            <person name="Vandamme P."/>
            <person name="Eisen J.A."/>
            <person name="Garrity G."/>
            <person name="Hugenholtz P."/>
            <person name="Kyrpides N.C."/>
        </authorList>
    </citation>
    <scope>NUCLEOTIDE SEQUENCE [LARGE SCALE GENOMIC DNA]</scope>
    <source>
        <strain evidence="1 2">P5626</strain>
    </source>
</reference>
<dbReference type="Pfam" id="PF02082">
    <property type="entry name" value="Rrf2"/>
    <property type="match status" value="1"/>
</dbReference>
<accession>A0ABY2AST5</accession>
<dbReference type="SUPFAM" id="SSF46785">
    <property type="entry name" value="Winged helix' DNA-binding domain"/>
    <property type="match status" value="1"/>
</dbReference>
<dbReference type="PANTHER" id="PTHR33221">
    <property type="entry name" value="WINGED HELIX-TURN-HELIX TRANSCRIPTIONAL REGULATOR, RRF2 FAMILY"/>
    <property type="match status" value="1"/>
</dbReference>
<dbReference type="Gene3D" id="1.10.10.10">
    <property type="entry name" value="Winged helix-like DNA-binding domain superfamily/Winged helix DNA-binding domain"/>
    <property type="match status" value="1"/>
</dbReference>
<evidence type="ECO:0000313" key="1">
    <source>
        <dbReference type="EMBL" id="TCN51560.1"/>
    </source>
</evidence>
<evidence type="ECO:0000313" key="2">
    <source>
        <dbReference type="Proteomes" id="UP000295270"/>
    </source>
</evidence>
<dbReference type="InterPro" id="IPR036390">
    <property type="entry name" value="WH_DNA-bd_sf"/>
</dbReference>
<dbReference type="GO" id="GO:0003677">
    <property type="term" value="F:DNA binding"/>
    <property type="evidence" value="ECO:0007669"/>
    <property type="project" value="UniProtKB-KW"/>
</dbReference>
<dbReference type="EMBL" id="SLWA01000012">
    <property type="protein sequence ID" value="TCN51560.1"/>
    <property type="molecule type" value="Genomic_DNA"/>
</dbReference>